<feature type="region of interest" description="Disordered" evidence="2">
    <location>
        <begin position="29"/>
        <end position="133"/>
    </location>
</feature>
<dbReference type="PANTHER" id="PTHR46745:SF1">
    <property type="entry name" value="TSC22 DOMAIN FAMILY PROTEIN 1"/>
    <property type="match status" value="1"/>
</dbReference>
<evidence type="ECO:0000256" key="1">
    <source>
        <dbReference type="SAM" id="Coils"/>
    </source>
</evidence>
<dbReference type="AlphaFoldDB" id="A0A131YLZ4"/>
<dbReference type="GO" id="GO:0008284">
    <property type="term" value="P:positive regulation of cell population proliferation"/>
    <property type="evidence" value="ECO:0007669"/>
    <property type="project" value="TreeGrafter"/>
</dbReference>
<feature type="coiled-coil region" evidence="1">
    <location>
        <begin position="396"/>
        <end position="423"/>
    </location>
</feature>
<reference evidence="3" key="1">
    <citation type="journal article" date="2016" name="Ticks Tick Borne Dis.">
        <title>De novo assembly and annotation of the salivary gland transcriptome of Rhipicephalus appendiculatus male and female ticks during blood feeding.</title>
        <authorList>
            <person name="de Castro M.H."/>
            <person name="de Klerk D."/>
            <person name="Pienaar R."/>
            <person name="Latif A.A."/>
            <person name="Rees D.J."/>
            <person name="Mans B.J."/>
        </authorList>
    </citation>
    <scope>NUCLEOTIDE SEQUENCE</scope>
    <source>
        <tissue evidence="3">Salivary glands</tissue>
    </source>
</reference>
<feature type="region of interest" description="Disordered" evidence="2">
    <location>
        <begin position="312"/>
        <end position="345"/>
    </location>
</feature>
<evidence type="ECO:0000313" key="3">
    <source>
        <dbReference type="EMBL" id="JAP79595.1"/>
    </source>
</evidence>
<accession>A0A131YLZ4</accession>
<sequence>MADKICGDGIGNSTGRLYNAEVDLITPSTMYGSSPGEPRTLVQSVDSAGPKKKPTSFQITSVTVQGSRLSNDGGDESADDLDESHTEDLSSDILDCSKTTDTEQLSPTEDNTASVTPAPASEADHPATVSAASDPVPAVSSAVSVSPAVVTGAAGTLAIVAGTPAAPTTTEGPINPDHWQRRFKVVKIVSSEPFGRGRWLCMDFVDPPAMQADAKAGEERDSNTAAADLPPAVSNEAVAHVYEIPVGQTYPANSQQSGPLYGIILPVSGQGASPLSVLQPIAEQQPQATGVAEQPTAVPPKPAAVVAPAVPEPQQPADAAAAATAEPIPENATKSATEEDSERFPGRVARVPSRLPFGKGGHKAKVHDLLLTSAGSTVAIDNKIEQAMDLVKSHLMFAVREEVDVLKEKITELLDRIAQLEYENNILRAGASPETLSLLAQSTQQTVVPVSQPQQTIAAVAQPVVVPAQPAVVVPAHHQQQQAPVAPVQPVAMQPAPVQAPQLVTVVQQPQQLVHQPPQQLVHQQPQQQLVHQQPQPLPSQPVPLQHQQPHLAQHQQQHLQKQPLQQPPPT</sequence>
<dbReference type="PANTHER" id="PTHR46745">
    <property type="entry name" value="TSC22 DOMAIN FAMILY PROTEIN 1"/>
    <property type="match status" value="1"/>
</dbReference>
<dbReference type="Gene3D" id="1.20.5.490">
    <property type="entry name" value="Single helix bin"/>
    <property type="match status" value="1"/>
</dbReference>
<dbReference type="GO" id="GO:0005829">
    <property type="term" value="C:cytosol"/>
    <property type="evidence" value="ECO:0007669"/>
    <property type="project" value="TreeGrafter"/>
</dbReference>
<dbReference type="CDD" id="cd21936">
    <property type="entry name" value="ZIP_TSC22D"/>
    <property type="match status" value="1"/>
</dbReference>
<feature type="compositionally biased region" description="Acidic residues" evidence="2">
    <location>
        <begin position="73"/>
        <end position="82"/>
    </location>
</feature>
<dbReference type="GO" id="GO:0043066">
    <property type="term" value="P:negative regulation of apoptotic process"/>
    <property type="evidence" value="ECO:0007669"/>
    <property type="project" value="TreeGrafter"/>
</dbReference>
<feature type="compositionally biased region" description="Polar residues" evidence="2">
    <location>
        <begin position="55"/>
        <end position="70"/>
    </location>
</feature>
<organism evidence="3">
    <name type="scientific">Rhipicephalus appendiculatus</name>
    <name type="common">Brown ear tick</name>
    <dbReference type="NCBI Taxonomy" id="34631"/>
    <lineage>
        <taxon>Eukaryota</taxon>
        <taxon>Metazoa</taxon>
        <taxon>Ecdysozoa</taxon>
        <taxon>Arthropoda</taxon>
        <taxon>Chelicerata</taxon>
        <taxon>Arachnida</taxon>
        <taxon>Acari</taxon>
        <taxon>Parasitiformes</taxon>
        <taxon>Ixodida</taxon>
        <taxon>Ixodoidea</taxon>
        <taxon>Ixodidae</taxon>
        <taxon>Rhipicephalinae</taxon>
        <taxon>Rhipicephalus</taxon>
        <taxon>Rhipicephalus</taxon>
    </lineage>
</organism>
<name>A0A131YLZ4_RHIAP</name>
<dbReference type="GO" id="GO:0005634">
    <property type="term" value="C:nucleus"/>
    <property type="evidence" value="ECO:0007669"/>
    <property type="project" value="TreeGrafter"/>
</dbReference>
<feature type="compositionally biased region" description="Low complexity" evidence="2">
    <location>
        <begin position="543"/>
        <end position="565"/>
    </location>
</feature>
<feature type="region of interest" description="Disordered" evidence="2">
    <location>
        <begin position="517"/>
        <end position="571"/>
    </location>
</feature>
<dbReference type="Pfam" id="PF01166">
    <property type="entry name" value="TSC22"/>
    <property type="match status" value="1"/>
</dbReference>
<dbReference type="InterPro" id="IPR000580">
    <property type="entry name" value="TSC22/Bun"/>
</dbReference>
<feature type="compositionally biased region" description="Low complexity" evidence="2">
    <location>
        <begin position="517"/>
        <end position="535"/>
    </location>
</feature>
<proteinExistence type="predicted"/>
<evidence type="ECO:0000256" key="2">
    <source>
        <dbReference type="SAM" id="MobiDB-lite"/>
    </source>
</evidence>
<keyword evidence="1" id="KW-0175">Coiled coil</keyword>
<feature type="compositionally biased region" description="Polar residues" evidence="2">
    <location>
        <begin position="97"/>
        <end position="115"/>
    </location>
</feature>
<feature type="compositionally biased region" description="Low complexity" evidence="2">
    <location>
        <begin position="315"/>
        <end position="333"/>
    </location>
</feature>
<dbReference type="EMBL" id="GEDV01008962">
    <property type="protein sequence ID" value="JAP79595.1"/>
    <property type="molecule type" value="Transcribed_RNA"/>
</dbReference>
<dbReference type="GO" id="GO:0006357">
    <property type="term" value="P:regulation of transcription by RNA polymerase II"/>
    <property type="evidence" value="ECO:0007669"/>
    <property type="project" value="InterPro"/>
</dbReference>
<protein>
    <submittedName>
        <fullName evidence="3">Tsc22 domain family protein 1</fullName>
    </submittedName>
</protein>
<dbReference type="SUPFAM" id="SSF58026">
    <property type="entry name" value="Delta-sleep-inducing peptide immunoreactive peptide"/>
    <property type="match status" value="1"/>
</dbReference>